<reference evidence="1 2" key="1">
    <citation type="journal article" date="2019" name="New Phytol.">
        <title>Comparative genomics reveals unique wood-decay strategies and fruiting body development in the Schizophyllaceae.</title>
        <authorList>
            <person name="Almasi E."/>
            <person name="Sahu N."/>
            <person name="Krizsan K."/>
            <person name="Balint B."/>
            <person name="Kovacs G.M."/>
            <person name="Kiss B."/>
            <person name="Cseklye J."/>
            <person name="Drula E."/>
            <person name="Henrissat B."/>
            <person name="Nagy I."/>
            <person name="Chovatia M."/>
            <person name="Adam C."/>
            <person name="LaButti K."/>
            <person name="Lipzen A."/>
            <person name="Riley R."/>
            <person name="Grigoriev I.V."/>
            <person name="Nagy L.G."/>
        </authorList>
    </citation>
    <scope>NUCLEOTIDE SEQUENCE [LARGE SCALE GENOMIC DNA]</scope>
    <source>
        <strain evidence="1 2">NL-1724</strain>
    </source>
</reference>
<sequence length="62" mass="6980">MRVLDLPYEIHHLIKNSSPAETRARYSIYVDECSNDSVIHEGRRVDLGGFLVDSVAQPALQP</sequence>
<dbReference type="EMBL" id="VDMD01000194">
    <property type="protein sequence ID" value="TRM55278.1"/>
    <property type="molecule type" value="Genomic_DNA"/>
</dbReference>
<protein>
    <submittedName>
        <fullName evidence="1">Uncharacterized protein</fullName>
    </submittedName>
</protein>
<proteinExistence type="predicted"/>
<keyword evidence="2" id="KW-1185">Reference proteome</keyword>
<accession>A0A550BRV9</accession>
<gene>
    <name evidence="1" type="ORF">BD626DRAFT_529341</name>
</gene>
<name>A0A550BRV9_9AGAR</name>
<dbReference type="AlphaFoldDB" id="A0A550BRV9"/>
<evidence type="ECO:0000313" key="2">
    <source>
        <dbReference type="Proteomes" id="UP000320762"/>
    </source>
</evidence>
<comment type="caution">
    <text evidence="1">The sequence shown here is derived from an EMBL/GenBank/DDBJ whole genome shotgun (WGS) entry which is preliminary data.</text>
</comment>
<dbReference type="Proteomes" id="UP000320762">
    <property type="component" value="Unassembled WGS sequence"/>
</dbReference>
<evidence type="ECO:0000313" key="1">
    <source>
        <dbReference type="EMBL" id="TRM55278.1"/>
    </source>
</evidence>
<organism evidence="1 2">
    <name type="scientific">Schizophyllum amplum</name>
    <dbReference type="NCBI Taxonomy" id="97359"/>
    <lineage>
        <taxon>Eukaryota</taxon>
        <taxon>Fungi</taxon>
        <taxon>Dikarya</taxon>
        <taxon>Basidiomycota</taxon>
        <taxon>Agaricomycotina</taxon>
        <taxon>Agaricomycetes</taxon>
        <taxon>Agaricomycetidae</taxon>
        <taxon>Agaricales</taxon>
        <taxon>Schizophyllaceae</taxon>
        <taxon>Schizophyllum</taxon>
    </lineage>
</organism>